<evidence type="ECO:0000313" key="2">
    <source>
        <dbReference type="Proteomes" id="UP000605259"/>
    </source>
</evidence>
<proteinExistence type="predicted"/>
<organism evidence="1 2">
    <name type="scientific">Priestia taiwanensis</name>
    <dbReference type="NCBI Taxonomy" id="1347902"/>
    <lineage>
        <taxon>Bacteria</taxon>
        <taxon>Bacillati</taxon>
        <taxon>Bacillota</taxon>
        <taxon>Bacilli</taxon>
        <taxon>Bacillales</taxon>
        <taxon>Bacillaceae</taxon>
        <taxon>Priestia</taxon>
    </lineage>
</organism>
<dbReference type="EMBL" id="BMFK01000001">
    <property type="protein sequence ID" value="GGE57862.1"/>
    <property type="molecule type" value="Genomic_DNA"/>
</dbReference>
<dbReference type="AlphaFoldDB" id="A0A917AKG3"/>
<name>A0A917AKG3_9BACI</name>
<reference evidence="1" key="1">
    <citation type="journal article" date="2014" name="Int. J. Syst. Evol. Microbiol.">
        <title>Complete genome sequence of Corynebacterium casei LMG S-19264T (=DSM 44701T), isolated from a smear-ripened cheese.</title>
        <authorList>
            <consortium name="US DOE Joint Genome Institute (JGI-PGF)"/>
            <person name="Walter F."/>
            <person name="Albersmeier A."/>
            <person name="Kalinowski J."/>
            <person name="Ruckert C."/>
        </authorList>
    </citation>
    <scope>NUCLEOTIDE SEQUENCE</scope>
    <source>
        <strain evidence="1">CGMCC 1.12698</strain>
    </source>
</reference>
<keyword evidence="2" id="KW-1185">Reference proteome</keyword>
<reference evidence="1" key="2">
    <citation type="submission" date="2020-09" db="EMBL/GenBank/DDBJ databases">
        <authorList>
            <person name="Sun Q."/>
            <person name="Zhou Y."/>
        </authorList>
    </citation>
    <scope>NUCLEOTIDE SEQUENCE</scope>
    <source>
        <strain evidence="1">CGMCC 1.12698</strain>
    </source>
</reference>
<sequence>MEPITIGMSQFLDFTLKHTMLSKMKKVQEIKNQGAYHPIRDHWKEFREALASCCKNQRDLRDMEVLLRDIPERKKNSYASLLDVFLKFIRNKDVTAFVPPNVHWKYSDALLVRATPEIGLTINGIPHLIKIFFKGDTVAVSKRNIQPTLTLMEDATKDCDLLAYTTLSTLDIKKGKLHTLDRKNPLVLQALRHEAQLFLQIWHEQAVFVD</sequence>
<protein>
    <submittedName>
        <fullName evidence="1">Uncharacterized protein</fullName>
    </submittedName>
</protein>
<comment type="caution">
    <text evidence="1">The sequence shown here is derived from an EMBL/GenBank/DDBJ whole genome shotgun (WGS) entry which is preliminary data.</text>
</comment>
<dbReference type="RefSeq" id="WP_188386894.1">
    <property type="nucleotide sequence ID" value="NZ_BMFK01000001.1"/>
</dbReference>
<evidence type="ECO:0000313" key="1">
    <source>
        <dbReference type="EMBL" id="GGE57862.1"/>
    </source>
</evidence>
<dbReference type="Proteomes" id="UP000605259">
    <property type="component" value="Unassembled WGS sequence"/>
</dbReference>
<gene>
    <name evidence="1" type="ORF">GCM10007140_05310</name>
</gene>
<accession>A0A917AKG3</accession>